<keyword evidence="2" id="KW-1185">Reference proteome</keyword>
<name>A0A167H169_CALVF</name>
<dbReference type="EMBL" id="KV417328">
    <property type="protein sequence ID" value="KZO91122.1"/>
    <property type="molecule type" value="Genomic_DNA"/>
</dbReference>
<evidence type="ECO:0000313" key="2">
    <source>
        <dbReference type="Proteomes" id="UP000076738"/>
    </source>
</evidence>
<reference evidence="1 2" key="1">
    <citation type="journal article" date="2016" name="Mol. Biol. Evol.">
        <title>Comparative Genomics of Early-Diverging Mushroom-Forming Fungi Provides Insights into the Origins of Lignocellulose Decay Capabilities.</title>
        <authorList>
            <person name="Nagy L.G."/>
            <person name="Riley R."/>
            <person name="Tritt A."/>
            <person name="Adam C."/>
            <person name="Daum C."/>
            <person name="Floudas D."/>
            <person name="Sun H."/>
            <person name="Yadav J.S."/>
            <person name="Pangilinan J."/>
            <person name="Larsson K.H."/>
            <person name="Matsuura K."/>
            <person name="Barry K."/>
            <person name="Labutti K."/>
            <person name="Kuo R."/>
            <person name="Ohm R.A."/>
            <person name="Bhattacharya S.S."/>
            <person name="Shirouzu T."/>
            <person name="Yoshinaga Y."/>
            <person name="Martin F.M."/>
            <person name="Grigoriev I.V."/>
            <person name="Hibbett D.S."/>
        </authorList>
    </citation>
    <scope>NUCLEOTIDE SEQUENCE [LARGE SCALE GENOMIC DNA]</scope>
    <source>
        <strain evidence="1 2">TUFC12733</strain>
    </source>
</reference>
<protein>
    <submittedName>
        <fullName evidence="1">Uncharacterized protein</fullName>
    </submittedName>
</protein>
<evidence type="ECO:0000313" key="1">
    <source>
        <dbReference type="EMBL" id="KZO91122.1"/>
    </source>
</evidence>
<organism evidence="1 2">
    <name type="scientific">Calocera viscosa (strain TUFC12733)</name>
    <dbReference type="NCBI Taxonomy" id="1330018"/>
    <lineage>
        <taxon>Eukaryota</taxon>
        <taxon>Fungi</taxon>
        <taxon>Dikarya</taxon>
        <taxon>Basidiomycota</taxon>
        <taxon>Agaricomycotina</taxon>
        <taxon>Dacrymycetes</taxon>
        <taxon>Dacrymycetales</taxon>
        <taxon>Dacrymycetaceae</taxon>
        <taxon>Calocera</taxon>
    </lineage>
</organism>
<proteinExistence type="predicted"/>
<dbReference type="AlphaFoldDB" id="A0A167H169"/>
<dbReference type="Proteomes" id="UP000076738">
    <property type="component" value="Unassembled WGS sequence"/>
</dbReference>
<accession>A0A167H169</accession>
<gene>
    <name evidence="1" type="ORF">CALVIDRAFT_366654</name>
</gene>
<sequence length="282" mass="31197">MSSGPTTPWPLDVEEGLLKALIPALERSTVRYRTRTYVSAGINERLLDIEFDRRVGIDLKLIPRLSAAEFDEAGLVWSTRTLEAFQAGSMDLDQPVERFIRWVESLQQDADASRSPLNWLKLATNASGSLHSCGDLIGGHGALAPLVIALIGRPVEDTPSEIWPRSARMRSLLTVSSSDAAQRLWEEDDAEMESQLRTALSHGEMDPRTAILHPRVDMNYLFWKYRGSLGQCNGALHVNVHAGVDDSCYCQLARALWPFFGDVAPVSRAQEAEMPVSALLPS</sequence>